<sequence>MPCPPHACFEYQNLPGGLVHTACKPPNPNCLFVSTGLSAAEKAEVLKAHNDYRSQVAQGRLPGFPAATNMYRLVRIRQC</sequence>
<proteinExistence type="predicted"/>
<gene>
    <name evidence="1" type="ORF">HPB49_020135</name>
</gene>
<reference evidence="1" key="1">
    <citation type="submission" date="2020-05" db="EMBL/GenBank/DDBJ databases">
        <title>Large-scale comparative analyses of tick genomes elucidate their genetic diversity and vector capacities.</title>
        <authorList>
            <person name="Jia N."/>
            <person name="Wang J."/>
            <person name="Shi W."/>
            <person name="Du L."/>
            <person name="Sun Y."/>
            <person name="Zhan W."/>
            <person name="Jiang J."/>
            <person name="Wang Q."/>
            <person name="Zhang B."/>
            <person name="Ji P."/>
            <person name="Sakyi L.B."/>
            <person name="Cui X."/>
            <person name="Yuan T."/>
            <person name="Jiang B."/>
            <person name="Yang W."/>
            <person name="Lam T.T.-Y."/>
            <person name="Chang Q."/>
            <person name="Ding S."/>
            <person name="Wang X."/>
            <person name="Zhu J."/>
            <person name="Ruan X."/>
            <person name="Zhao L."/>
            <person name="Wei J."/>
            <person name="Que T."/>
            <person name="Du C."/>
            <person name="Cheng J."/>
            <person name="Dai P."/>
            <person name="Han X."/>
            <person name="Huang E."/>
            <person name="Gao Y."/>
            <person name="Liu J."/>
            <person name="Shao H."/>
            <person name="Ye R."/>
            <person name="Li L."/>
            <person name="Wei W."/>
            <person name="Wang X."/>
            <person name="Wang C."/>
            <person name="Yang T."/>
            <person name="Huo Q."/>
            <person name="Li W."/>
            <person name="Guo W."/>
            <person name="Chen H."/>
            <person name="Zhou L."/>
            <person name="Ni X."/>
            <person name="Tian J."/>
            <person name="Zhou Y."/>
            <person name="Sheng Y."/>
            <person name="Liu T."/>
            <person name="Pan Y."/>
            <person name="Xia L."/>
            <person name="Li J."/>
            <person name="Zhao F."/>
            <person name="Cao W."/>
        </authorList>
    </citation>
    <scope>NUCLEOTIDE SEQUENCE</scope>
    <source>
        <strain evidence="1">Dsil-2018</strain>
    </source>
</reference>
<accession>A0ACB8CZP2</accession>
<comment type="caution">
    <text evidence="1">The sequence shown here is derived from an EMBL/GenBank/DDBJ whole genome shotgun (WGS) entry which is preliminary data.</text>
</comment>
<name>A0ACB8CZP2_DERSI</name>
<dbReference type="EMBL" id="CM023473">
    <property type="protein sequence ID" value="KAH7954613.1"/>
    <property type="molecule type" value="Genomic_DNA"/>
</dbReference>
<keyword evidence="2" id="KW-1185">Reference proteome</keyword>
<organism evidence="1 2">
    <name type="scientific">Dermacentor silvarum</name>
    <name type="common">Tick</name>
    <dbReference type="NCBI Taxonomy" id="543639"/>
    <lineage>
        <taxon>Eukaryota</taxon>
        <taxon>Metazoa</taxon>
        <taxon>Ecdysozoa</taxon>
        <taxon>Arthropoda</taxon>
        <taxon>Chelicerata</taxon>
        <taxon>Arachnida</taxon>
        <taxon>Acari</taxon>
        <taxon>Parasitiformes</taxon>
        <taxon>Ixodida</taxon>
        <taxon>Ixodoidea</taxon>
        <taxon>Ixodidae</taxon>
        <taxon>Rhipicephalinae</taxon>
        <taxon>Dermacentor</taxon>
    </lineage>
</organism>
<protein>
    <submittedName>
        <fullName evidence="1">Uncharacterized protein</fullName>
    </submittedName>
</protein>
<evidence type="ECO:0000313" key="2">
    <source>
        <dbReference type="Proteomes" id="UP000821865"/>
    </source>
</evidence>
<evidence type="ECO:0000313" key="1">
    <source>
        <dbReference type="EMBL" id="KAH7954613.1"/>
    </source>
</evidence>
<dbReference type="Proteomes" id="UP000821865">
    <property type="component" value="Chromosome 4"/>
</dbReference>